<comment type="subcellular location">
    <subcellularLocation>
        <location evidence="1">Endoplasmic reticulum membrane</location>
        <topology evidence="1">Multi-pass membrane protein</topology>
    </subcellularLocation>
</comment>
<keyword evidence="6 10" id="KW-0812">Transmembrane</keyword>
<feature type="transmembrane region" description="Helical" evidence="10">
    <location>
        <begin position="185"/>
        <end position="213"/>
    </location>
</feature>
<evidence type="ECO:0000256" key="8">
    <source>
        <dbReference type="ARBA" id="ARBA00022989"/>
    </source>
</evidence>
<keyword evidence="7" id="KW-0256">Endoplasmic reticulum</keyword>
<dbReference type="STRING" id="710696.Intca_2599"/>
<comment type="pathway">
    <text evidence="2">Glycolipid biosynthesis; glycosylphosphatidylinositol-anchor biosynthesis.</text>
</comment>
<keyword evidence="4" id="KW-0328">Glycosyltransferase</keyword>
<dbReference type="EMBL" id="CP002343">
    <property type="protein sequence ID" value="ADU49104.1"/>
    <property type="molecule type" value="Genomic_DNA"/>
</dbReference>
<dbReference type="InterPro" id="IPR007315">
    <property type="entry name" value="PIG-V/Gpi18"/>
</dbReference>
<feature type="transmembrane region" description="Helical" evidence="10">
    <location>
        <begin position="114"/>
        <end position="135"/>
    </location>
</feature>
<evidence type="ECO:0000256" key="5">
    <source>
        <dbReference type="ARBA" id="ARBA00022679"/>
    </source>
</evidence>
<feature type="transmembrane region" description="Helical" evidence="10">
    <location>
        <begin position="12"/>
        <end position="36"/>
    </location>
</feature>
<feature type="transmembrane region" description="Helical" evidence="10">
    <location>
        <begin position="147"/>
        <end position="179"/>
    </location>
</feature>
<evidence type="ECO:0000256" key="1">
    <source>
        <dbReference type="ARBA" id="ARBA00004477"/>
    </source>
</evidence>
<feature type="transmembrane region" description="Helical" evidence="10">
    <location>
        <begin position="234"/>
        <end position="254"/>
    </location>
</feature>
<dbReference type="PANTHER" id="PTHR12468">
    <property type="entry name" value="GPI MANNOSYLTRANSFERASE 2"/>
    <property type="match status" value="1"/>
</dbReference>
<evidence type="ECO:0000256" key="9">
    <source>
        <dbReference type="ARBA" id="ARBA00023136"/>
    </source>
</evidence>
<feature type="transmembrane region" description="Helical" evidence="10">
    <location>
        <begin position="295"/>
        <end position="313"/>
    </location>
</feature>
<evidence type="ECO:0000313" key="11">
    <source>
        <dbReference type="EMBL" id="ADU49104.1"/>
    </source>
</evidence>
<accession>E6S808</accession>
<sequence length="410" mass="44657">MRSAARLRPRRAFVLAVLGLYAACRLVTTTILLVVMQRQVPSGMTGGEAAPVTYFPFTALWDGQWYQIIATEGYPDHVPRGDDGGVQQNPWAFYPLFPFAARALMAVTGLGFPAAGSTIALLCGFGAAVLMAFLLRDRIGERATLVVVVLWASFPASVVLQLAYTEALAMLLLLGYLYALARERWLVAAAVAVLVGLARPIAVPLGVVTLVALWLRWRARGLRPITTREYAAGLASLVGCGVAGLLWPAIAWWGTGDRSAYTDTMGAWRGSGVVEPFVPWLGMSKYAFGDTWGPVWLVVVPTVVIAMVAGPWARALGAELRTWTVAYPAYLAAVLDPFTSIFRYLIPLFPLLVVAVGAGWTDPARERRASSWPLLLVRAVPLLVLFVVGQYYWTDILWRYVPSPTGDYPP</sequence>
<organism evidence="11 12">
    <name type="scientific">Intrasporangium calvum (strain ATCC 23552 / DSM 43043 / JCM 3097 / NBRC 12989 / NCIMB 10167 / NRRL B-3866 / 7 KIP)</name>
    <dbReference type="NCBI Taxonomy" id="710696"/>
    <lineage>
        <taxon>Bacteria</taxon>
        <taxon>Bacillati</taxon>
        <taxon>Actinomycetota</taxon>
        <taxon>Actinomycetes</taxon>
        <taxon>Micrococcales</taxon>
        <taxon>Intrasporangiaceae</taxon>
        <taxon>Intrasporangium</taxon>
    </lineage>
</organism>
<dbReference type="KEGG" id="ica:Intca_2599"/>
<dbReference type="OrthoDB" id="151635at2"/>
<evidence type="ECO:0000256" key="3">
    <source>
        <dbReference type="ARBA" id="ARBA00022502"/>
    </source>
</evidence>
<feature type="transmembrane region" description="Helical" evidence="10">
    <location>
        <begin position="266"/>
        <end position="283"/>
    </location>
</feature>
<protein>
    <submittedName>
        <fullName evidence="11">Integral membrane protein</fullName>
    </submittedName>
</protein>
<gene>
    <name evidence="11" type="ordered locus">Intca_2599</name>
</gene>
<dbReference type="eggNOG" id="COG5542">
    <property type="taxonomic scope" value="Bacteria"/>
</dbReference>
<dbReference type="PANTHER" id="PTHR12468:SF2">
    <property type="entry name" value="GPI MANNOSYLTRANSFERASE 2"/>
    <property type="match status" value="1"/>
</dbReference>
<dbReference type="Proteomes" id="UP000008914">
    <property type="component" value="Chromosome"/>
</dbReference>
<keyword evidence="8 10" id="KW-1133">Transmembrane helix</keyword>
<evidence type="ECO:0000256" key="7">
    <source>
        <dbReference type="ARBA" id="ARBA00022824"/>
    </source>
</evidence>
<feature type="transmembrane region" description="Helical" evidence="10">
    <location>
        <begin position="372"/>
        <end position="393"/>
    </location>
</feature>
<evidence type="ECO:0000256" key="4">
    <source>
        <dbReference type="ARBA" id="ARBA00022676"/>
    </source>
</evidence>
<proteinExistence type="predicted"/>
<keyword evidence="5" id="KW-0808">Transferase</keyword>
<feature type="transmembrane region" description="Helical" evidence="10">
    <location>
        <begin position="341"/>
        <end position="360"/>
    </location>
</feature>
<dbReference type="AlphaFoldDB" id="E6S808"/>
<dbReference type="HOGENOM" id="CLU_036370_1_0_11"/>
<dbReference type="GO" id="GO:0004376">
    <property type="term" value="F:GPI mannosyltransferase activity"/>
    <property type="evidence" value="ECO:0007669"/>
    <property type="project" value="InterPro"/>
</dbReference>
<keyword evidence="3" id="KW-0337">GPI-anchor biosynthesis</keyword>
<dbReference type="GO" id="GO:0006506">
    <property type="term" value="P:GPI anchor biosynthetic process"/>
    <property type="evidence" value="ECO:0007669"/>
    <property type="project" value="UniProtKB-KW"/>
</dbReference>
<evidence type="ECO:0000313" key="12">
    <source>
        <dbReference type="Proteomes" id="UP000008914"/>
    </source>
</evidence>
<reference evidence="11 12" key="1">
    <citation type="journal article" date="2010" name="Stand. Genomic Sci.">
        <title>Complete genome sequence of Intrasporangium calvum type strain (7 KIP).</title>
        <authorList>
            <person name="Del Rio T.G."/>
            <person name="Chertkov O."/>
            <person name="Yasawong M."/>
            <person name="Lucas S."/>
            <person name="Deshpande S."/>
            <person name="Cheng J.F."/>
            <person name="Detter C."/>
            <person name="Tapia R."/>
            <person name="Han C."/>
            <person name="Goodwin L."/>
            <person name="Pitluck S."/>
            <person name="Liolios K."/>
            <person name="Ivanova N."/>
            <person name="Mavromatis K."/>
            <person name="Pati A."/>
            <person name="Chen A."/>
            <person name="Palaniappan K."/>
            <person name="Land M."/>
            <person name="Hauser L."/>
            <person name="Chang Y.J."/>
            <person name="Jeffries C.D."/>
            <person name="Rohde M."/>
            <person name="Pukall R."/>
            <person name="Sikorski J."/>
            <person name="Goker M."/>
            <person name="Woyke T."/>
            <person name="Bristow J."/>
            <person name="Eisen J.A."/>
            <person name="Markowitz V."/>
            <person name="Hugenholtz P."/>
            <person name="Kyrpides N.C."/>
            <person name="Klenk H.P."/>
            <person name="Lapidus A."/>
        </authorList>
    </citation>
    <scope>NUCLEOTIDE SEQUENCE [LARGE SCALE GENOMIC DNA]</scope>
    <source>
        <strain evidence="12">ATCC 23552 / DSM 43043 / JCM 3097 / NBRC 12989 / 7 KIP</strain>
    </source>
</reference>
<evidence type="ECO:0000256" key="2">
    <source>
        <dbReference type="ARBA" id="ARBA00004687"/>
    </source>
</evidence>
<name>E6S808_INTC7</name>
<keyword evidence="9 10" id="KW-0472">Membrane</keyword>
<evidence type="ECO:0000256" key="10">
    <source>
        <dbReference type="SAM" id="Phobius"/>
    </source>
</evidence>
<dbReference type="RefSeq" id="WP_013493418.1">
    <property type="nucleotide sequence ID" value="NC_014830.1"/>
</dbReference>
<dbReference type="GO" id="GO:0016020">
    <property type="term" value="C:membrane"/>
    <property type="evidence" value="ECO:0007669"/>
    <property type="project" value="GOC"/>
</dbReference>
<dbReference type="GO" id="GO:0000009">
    <property type="term" value="F:alpha-1,6-mannosyltransferase activity"/>
    <property type="evidence" value="ECO:0007669"/>
    <property type="project" value="InterPro"/>
</dbReference>
<keyword evidence="12" id="KW-1185">Reference proteome</keyword>
<evidence type="ECO:0000256" key="6">
    <source>
        <dbReference type="ARBA" id="ARBA00022692"/>
    </source>
</evidence>